<reference evidence="2 3" key="1">
    <citation type="submission" date="2018-10" db="EMBL/GenBank/DDBJ databases">
        <authorList>
            <consortium name="Pathogen Informatics"/>
        </authorList>
    </citation>
    <scope>NUCLEOTIDE SEQUENCE [LARGE SCALE GENOMIC DNA]</scope>
</reference>
<evidence type="ECO:0000256" key="1">
    <source>
        <dbReference type="SAM" id="SignalP"/>
    </source>
</evidence>
<keyword evidence="1" id="KW-0732">Signal</keyword>
<evidence type="ECO:0008006" key="4">
    <source>
        <dbReference type="Google" id="ProtNLM"/>
    </source>
</evidence>
<dbReference type="Proteomes" id="UP000267029">
    <property type="component" value="Unassembled WGS sequence"/>
</dbReference>
<dbReference type="EMBL" id="UXSR01000365">
    <property type="protein sequence ID" value="VDD76313.1"/>
    <property type="molecule type" value="Genomic_DNA"/>
</dbReference>
<feature type="chain" id="PRO_5030017433" description="Cystatin domain-containing protein" evidence="1">
    <location>
        <begin position="18"/>
        <end position="217"/>
    </location>
</feature>
<dbReference type="OrthoDB" id="6316354at2759"/>
<feature type="signal peptide" evidence="1">
    <location>
        <begin position="1"/>
        <end position="17"/>
    </location>
</feature>
<evidence type="ECO:0000313" key="2">
    <source>
        <dbReference type="EMBL" id="VDD76313.1"/>
    </source>
</evidence>
<evidence type="ECO:0000313" key="3">
    <source>
        <dbReference type="Proteomes" id="UP000267029"/>
    </source>
</evidence>
<gene>
    <name evidence="2" type="ORF">MCOS_LOCUS2316</name>
</gene>
<organism evidence="2 3">
    <name type="scientific">Mesocestoides corti</name>
    <name type="common">Flatworm</name>
    <dbReference type="NCBI Taxonomy" id="53468"/>
    <lineage>
        <taxon>Eukaryota</taxon>
        <taxon>Metazoa</taxon>
        <taxon>Spiralia</taxon>
        <taxon>Lophotrochozoa</taxon>
        <taxon>Platyhelminthes</taxon>
        <taxon>Cestoda</taxon>
        <taxon>Eucestoda</taxon>
        <taxon>Cyclophyllidea</taxon>
        <taxon>Mesocestoididae</taxon>
        <taxon>Mesocestoides</taxon>
    </lineage>
</organism>
<accession>A0A0R3U6C4</accession>
<dbReference type="InterPro" id="IPR046350">
    <property type="entry name" value="Cystatin_sf"/>
</dbReference>
<dbReference type="AlphaFoldDB" id="A0A0R3U6C4"/>
<keyword evidence="3" id="KW-1185">Reference proteome</keyword>
<dbReference type="SUPFAM" id="SSF54403">
    <property type="entry name" value="Cystatin/monellin"/>
    <property type="match status" value="2"/>
</dbReference>
<proteinExistence type="predicted"/>
<protein>
    <recommendedName>
        <fullName evidence="4">Cystatin domain-containing protein</fullName>
    </recommendedName>
</protein>
<sequence length="217" mass="23119">MLRSGVCLLVFVGLVVASQPPTMGMAGGAKAMTREQLDSKEIQEMVRDALKATSPCVDLVSVVSGTVQVVNGMKYHFHVKTVLNSACVEAVGKKSESAVTVHLPAGRDSKPVYTVVAMEPARLGMAGGAKAMTREQLDSKEIQEMVRDALKATSPCVDLVSVEDGTVQVVNGMKYHFNVKTVLNSSCVEAMKKKKPVSTVTVHQPAGRDSKPVYTVA</sequence>
<name>A0A0R3U6C4_MESCO</name>
<dbReference type="Gene3D" id="3.10.450.10">
    <property type="match status" value="2"/>
</dbReference>